<name>A0A0G4GJ87_VITBC</name>
<evidence type="ECO:0000313" key="3">
    <source>
        <dbReference type="Proteomes" id="UP000041254"/>
    </source>
</evidence>
<dbReference type="PROSITE" id="PS50948">
    <property type="entry name" value="PAN"/>
    <property type="match status" value="1"/>
</dbReference>
<keyword evidence="3" id="KW-1185">Reference proteome</keyword>
<sequence length="540" mass="60579">MHPLPGALHVSELTSIAVREGDLVIPTQLDTLFDVEGRQSGKVDGRVILARDNKTVLFYPHKPFVPGDNVTVQLRPGLRVRRSDNGREEEAGGHEWQFHIRGKTESIGERDIWPHSYYRLHDGKQEAEKQPAPMDRYRTLPTWSAKWRPSAEGEKAALERRKEDIDTGDEELYFFGVGRYFADEIGQSVITTREGDLVWWTQEVGKGGGMLGVTPRGHLVHWDKQPNDTAETAYELNSTYQLDRHTISFDGDSAILVAYTKTNGTVHNVVHVLDADKEEEAGGHEWQFHIRGKTESIGERDIWPHSYYRLHDGKQEAEKQPAPMDRYRTLPTWSAKWRPSAEGEKAALEGRKEDIGTGDEELYFFGVGRTTAFEEIVTLQELVDTMAARNVTLTTDSNANATDVALYVRVVQVKGDSELLRPSKALKVPLVVSSRDEESGAVSLSPPLSAVACRCYQPDIGLREHLGRPKPERESPVVDMAAVSECARECADSDKCETFFFFEDTGECEMNEKNYESHRELHSLGGVVSGLSACVQEELA</sequence>
<dbReference type="InParanoid" id="A0A0G4GJ87"/>
<reference evidence="2 3" key="1">
    <citation type="submission" date="2014-11" db="EMBL/GenBank/DDBJ databases">
        <authorList>
            <person name="Zhu J."/>
            <person name="Qi W."/>
            <person name="Song R."/>
        </authorList>
    </citation>
    <scope>NUCLEOTIDE SEQUENCE [LARGE SCALE GENOMIC DNA]</scope>
</reference>
<dbReference type="EMBL" id="CDMY01000682">
    <property type="protein sequence ID" value="CEM29823.1"/>
    <property type="molecule type" value="Genomic_DNA"/>
</dbReference>
<proteinExistence type="predicted"/>
<gene>
    <name evidence="2" type="ORF">Vbra_17940</name>
</gene>
<dbReference type="Gene3D" id="3.50.4.10">
    <property type="entry name" value="Hepatocyte Growth Factor"/>
    <property type="match status" value="1"/>
</dbReference>
<dbReference type="VEuPathDB" id="CryptoDB:Vbra_17940"/>
<organism evidence="2 3">
    <name type="scientific">Vitrella brassicaformis (strain CCMP3155)</name>
    <dbReference type="NCBI Taxonomy" id="1169540"/>
    <lineage>
        <taxon>Eukaryota</taxon>
        <taxon>Sar</taxon>
        <taxon>Alveolata</taxon>
        <taxon>Colpodellida</taxon>
        <taxon>Vitrellaceae</taxon>
        <taxon>Vitrella</taxon>
    </lineage>
</organism>
<dbReference type="Proteomes" id="UP000041254">
    <property type="component" value="Unassembled WGS sequence"/>
</dbReference>
<evidence type="ECO:0000259" key="1">
    <source>
        <dbReference type="PROSITE" id="PS50948"/>
    </source>
</evidence>
<dbReference type="OrthoDB" id="5427350at2759"/>
<protein>
    <recommendedName>
        <fullName evidence="1">Apple domain-containing protein</fullName>
    </recommendedName>
</protein>
<dbReference type="Pfam" id="PF00024">
    <property type="entry name" value="PAN_1"/>
    <property type="match status" value="1"/>
</dbReference>
<accession>A0A0G4GJ87</accession>
<dbReference type="AlphaFoldDB" id="A0A0G4GJ87"/>
<dbReference type="PhylomeDB" id="A0A0G4GJ87"/>
<evidence type="ECO:0000313" key="2">
    <source>
        <dbReference type="EMBL" id="CEM29823.1"/>
    </source>
</evidence>
<feature type="domain" description="Apple" evidence="1">
    <location>
        <begin position="455"/>
        <end position="534"/>
    </location>
</feature>
<dbReference type="SUPFAM" id="SSF57414">
    <property type="entry name" value="Hairpin loop containing domain-like"/>
    <property type="match status" value="1"/>
</dbReference>
<dbReference type="InterPro" id="IPR003609">
    <property type="entry name" value="Pan_app"/>
</dbReference>